<feature type="chain" id="PRO_5046987852" evidence="2">
    <location>
        <begin position="29"/>
        <end position="626"/>
    </location>
</feature>
<keyword evidence="1 4" id="KW-0378">Hydrolase</keyword>
<dbReference type="GO" id="GO:0008239">
    <property type="term" value="F:dipeptidyl-peptidase activity"/>
    <property type="evidence" value="ECO:0007669"/>
    <property type="project" value="UniProtKB-EC"/>
</dbReference>
<dbReference type="InterPro" id="IPR008979">
    <property type="entry name" value="Galactose-bd-like_sf"/>
</dbReference>
<evidence type="ECO:0000256" key="1">
    <source>
        <dbReference type="ARBA" id="ARBA00022801"/>
    </source>
</evidence>
<dbReference type="RefSeq" id="WP_377859594.1">
    <property type="nucleotide sequence ID" value="NZ_JBHLZU010000026.1"/>
</dbReference>
<comment type="caution">
    <text evidence="4">The sequence shown here is derived from an EMBL/GenBank/DDBJ whole genome shotgun (WGS) entry which is preliminary data.</text>
</comment>
<organism evidence="4 5">
    <name type="scientific">Allokutzneria oryzae</name>
    <dbReference type="NCBI Taxonomy" id="1378989"/>
    <lineage>
        <taxon>Bacteria</taxon>
        <taxon>Bacillati</taxon>
        <taxon>Actinomycetota</taxon>
        <taxon>Actinomycetes</taxon>
        <taxon>Pseudonocardiales</taxon>
        <taxon>Pseudonocardiaceae</taxon>
        <taxon>Allokutzneria</taxon>
    </lineage>
</organism>
<gene>
    <name evidence="4" type="ORF">ACFFQA_29940</name>
</gene>
<feature type="signal peptide" evidence="2">
    <location>
        <begin position="1"/>
        <end position="28"/>
    </location>
</feature>
<reference evidence="4 5" key="1">
    <citation type="submission" date="2024-09" db="EMBL/GenBank/DDBJ databases">
        <authorList>
            <person name="Sun Q."/>
            <person name="Mori K."/>
        </authorList>
    </citation>
    <scope>NUCLEOTIDE SEQUENCE [LARGE SCALE GENOMIC DNA]</scope>
    <source>
        <strain evidence="4 5">TBRC 7907</strain>
    </source>
</reference>
<name>A0ABV6A8D9_9PSEU</name>
<dbReference type="InterPro" id="IPR000383">
    <property type="entry name" value="Xaa-Pro-like_dom"/>
</dbReference>
<dbReference type="SMART" id="SM00939">
    <property type="entry name" value="PepX_C"/>
    <property type="match status" value="1"/>
</dbReference>
<dbReference type="Pfam" id="PF02129">
    <property type="entry name" value="Peptidase_S15"/>
    <property type="match status" value="1"/>
</dbReference>
<sequence>MRHVRFTALLTGLAAAAATTLAGVPALAQQSPPSAVVDNETKPIYSHADAIRETVYIESKIDSDADGKPDRIAADVMRPKETDSGLKSATVMEASPYYSAAAAARARGGDERFLPGGSAPRGFGRWYDEFFVPRGYAVVEVEMQGTARSQGCPTTGDSEDTSSIEASIDWLNGRAKAFYADGKPAVASWSTGAVGMLGVSYNGTLPNALAARGVDGLKTIVPIAAISSWYDYTRDQGIGYQGAWGNRYPEWLANYVISPAAKAKCAAQVKALGDQANDDTYDYTKFWAERDYRPDAAKVKASVFVVHGQEDWNVKPAHFSRWWNELQKLNVPRKLWLHRGAHSDPIGFRKAEWEKVMHRWMDHWLLGLQNGVMSDPIADIERPDGTWETRTSWPDAAAAKAKLFLGAGGQGGAGTLKPQPTADPAKQSITDLKTQTEAAAAGNPEVAGPNRLAFLTEPLKEAVRLSGTARVSVNATADTTSAPLTALLVDYGQATRTEVLGKTPIELMTDSCEQADLDRRTGCAAPPAQVTEATPYKVITRGAIDMKNNQSITHGQDLVPGRTYRVAWELHPKDYIFPAGHRIGVVLVQNLPSYISADAKANKVEISLAPSNLELPVVGGVRAIKF</sequence>
<evidence type="ECO:0000313" key="5">
    <source>
        <dbReference type="Proteomes" id="UP001589693"/>
    </source>
</evidence>
<dbReference type="Gene3D" id="3.40.50.1820">
    <property type="entry name" value="alpha/beta hydrolase"/>
    <property type="match status" value="2"/>
</dbReference>
<dbReference type="Gene3D" id="2.60.120.260">
    <property type="entry name" value="Galactose-binding domain-like"/>
    <property type="match status" value="1"/>
</dbReference>
<keyword evidence="2" id="KW-0732">Signal</keyword>
<dbReference type="SUPFAM" id="SSF53474">
    <property type="entry name" value="alpha/beta-Hydrolases"/>
    <property type="match status" value="1"/>
</dbReference>
<accession>A0ABV6A8D9</accession>
<dbReference type="NCBIfam" id="NF003780">
    <property type="entry name" value="PRK05371.1-1"/>
    <property type="match status" value="1"/>
</dbReference>
<keyword evidence="5" id="KW-1185">Reference proteome</keyword>
<dbReference type="NCBIfam" id="TIGR00976">
    <property type="entry name" value="CocE_NonD"/>
    <property type="match status" value="1"/>
</dbReference>
<dbReference type="Pfam" id="PF08530">
    <property type="entry name" value="PepX_C"/>
    <property type="match status" value="1"/>
</dbReference>
<evidence type="ECO:0000259" key="3">
    <source>
        <dbReference type="SMART" id="SM00939"/>
    </source>
</evidence>
<dbReference type="EMBL" id="JBHLZU010000026">
    <property type="protein sequence ID" value="MFB9908174.1"/>
    <property type="molecule type" value="Genomic_DNA"/>
</dbReference>
<proteinExistence type="predicted"/>
<feature type="domain" description="Xaa-Pro dipeptidyl-peptidase C-terminal" evidence="3">
    <location>
        <begin position="358"/>
        <end position="614"/>
    </location>
</feature>
<evidence type="ECO:0000256" key="2">
    <source>
        <dbReference type="SAM" id="SignalP"/>
    </source>
</evidence>
<dbReference type="InterPro" id="IPR005674">
    <property type="entry name" value="CocE/Ser_esterase"/>
</dbReference>
<dbReference type="InterPro" id="IPR029058">
    <property type="entry name" value="AB_hydrolase_fold"/>
</dbReference>
<dbReference type="Proteomes" id="UP001589693">
    <property type="component" value="Unassembled WGS sequence"/>
</dbReference>
<dbReference type="EC" id="3.4.14.11" evidence="4"/>
<dbReference type="SUPFAM" id="SSF49785">
    <property type="entry name" value="Galactose-binding domain-like"/>
    <property type="match status" value="1"/>
</dbReference>
<protein>
    <submittedName>
        <fullName evidence="4">Xaa-Pro dipeptidyl-peptidase</fullName>
        <ecNumber evidence="4">3.4.14.11</ecNumber>
    </submittedName>
</protein>
<evidence type="ECO:0000313" key="4">
    <source>
        <dbReference type="EMBL" id="MFB9908174.1"/>
    </source>
</evidence>
<dbReference type="InterPro" id="IPR013736">
    <property type="entry name" value="Xaa-Pro_dipept_C"/>
</dbReference>